<dbReference type="Proteomes" id="UP000010103">
    <property type="component" value="Chromosome"/>
</dbReference>
<name>F4MPS0_MYCML</name>
<dbReference type="Pfam" id="PF00359">
    <property type="entry name" value="PTS_EIIA_2"/>
    <property type="match status" value="1"/>
</dbReference>
<dbReference type="Gene3D" id="3.40.930.10">
    <property type="entry name" value="Mannitol-specific EII, Chain A"/>
    <property type="match status" value="1"/>
</dbReference>
<proteinExistence type="predicted"/>
<sequence>MLFKEKLVTYIDTKITSWQQAIQIANQLLINNHYIDDNFSKELIELTNKLGPYYIIAPQIALLHLTPKEEWKNKNNAISLTVFKEPVVFKDDMKYHVKYCLSLFAKDNYSHIDLLEKFAILFSNKDFLNELEKVKNTQDILLVLQKYDK</sequence>
<dbReference type="InterPro" id="IPR002178">
    <property type="entry name" value="PTS_EIIA_type-2_dom"/>
</dbReference>
<dbReference type="SUPFAM" id="SSF55804">
    <property type="entry name" value="Phoshotransferase/anion transport protein"/>
    <property type="match status" value="1"/>
</dbReference>
<evidence type="ECO:0000259" key="1">
    <source>
        <dbReference type="PROSITE" id="PS51094"/>
    </source>
</evidence>
<dbReference type="KEGG" id="mml:MLC_3750"/>
<gene>
    <name evidence="2" type="primary">pts</name>
    <name evidence="2" type="ORF">MLC_3750</name>
</gene>
<evidence type="ECO:0000313" key="3">
    <source>
        <dbReference type="Proteomes" id="UP000010103"/>
    </source>
</evidence>
<dbReference type="PROSITE" id="PS51094">
    <property type="entry name" value="PTS_EIIA_TYPE_2"/>
    <property type="match status" value="1"/>
</dbReference>
<dbReference type="RefSeq" id="WP_013729502.1">
    <property type="nucleotide sequence ID" value="NC_015431.1"/>
</dbReference>
<dbReference type="HOGENOM" id="CLU_072531_2_0_14"/>
<keyword evidence="2" id="KW-0808">Transferase</keyword>
<reference evidence="3" key="1">
    <citation type="journal article" date="2011" name="BMC Genomics">
        <title>Mycoplasma mycoides, from "mycoides Small Colony" to "capri". A microevolutionary perspective.</title>
        <authorList>
            <person name="Thiaucourt F."/>
            <person name="Manso-Silvan L."/>
            <person name="Salah W."/>
            <person name="Barbe V."/>
            <person name="Berger A."/>
            <person name="Jacob D."/>
            <person name="Breton M."/>
            <person name="Dupuy V."/>
            <person name="Lomenech A.M."/>
            <person name="Blanchard A."/>
            <person name="Sirand-Pugnet P."/>
        </authorList>
    </citation>
    <scope>NUCLEOTIDE SEQUENCE [LARGE SCALE GENOMIC DNA]</scope>
    <source>
        <strain evidence="3">95010</strain>
    </source>
</reference>
<dbReference type="InterPro" id="IPR050661">
    <property type="entry name" value="BglG_antiterminators"/>
</dbReference>
<protein>
    <submittedName>
        <fullName evidence="2">Phosphotransferase system PTS, IIA component</fullName>
    </submittedName>
</protein>
<dbReference type="OrthoDB" id="369398at2"/>
<evidence type="ECO:0000313" key="2">
    <source>
        <dbReference type="EMBL" id="CBW54103.1"/>
    </source>
</evidence>
<dbReference type="EMBL" id="FQ377874">
    <property type="protein sequence ID" value="CBW54103.1"/>
    <property type="molecule type" value="Genomic_DNA"/>
</dbReference>
<dbReference type="PANTHER" id="PTHR30185">
    <property type="entry name" value="CRYPTIC BETA-GLUCOSIDE BGL OPERON ANTITERMINATOR"/>
    <property type="match status" value="1"/>
</dbReference>
<dbReference type="AlphaFoldDB" id="F4MPS0"/>
<dbReference type="GO" id="GO:0016740">
    <property type="term" value="F:transferase activity"/>
    <property type="evidence" value="ECO:0007669"/>
    <property type="project" value="UniProtKB-KW"/>
</dbReference>
<reference evidence="3" key="2">
    <citation type="journal article" date="2011" name="BMC Genomics">
        <title>Mycoplasma mycoides, from mycoides Small Colony to capri. A microevolutionary perspective.</title>
        <authorList>
            <person name="Thiaucourt F."/>
            <person name="Manso-Silvan L."/>
            <person name="Salah W."/>
            <person name="Barbe V."/>
            <person name="Berger A."/>
            <person name="Jacob D."/>
            <person name="Breton M."/>
            <person name="Dupuy V."/>
            <person name="Lomenech A.M."/>
            <person name="Blanchard A."/>
            <person name="Sirand-Pugnet P."/>
        </authorList>
    </citation>
    <scope>NUCLEOTIDE SEQUENCE [LARGE SCALE GENOMIC DNA]</scope>
    <source>
        <strain evidence="3">95010</strain>
    </source>
</reference>
<organism evidence="2 3">
    <name type="scientific">Mycoplasma mycoides subsp. capri LC str. 95010</name>
    <dbReference type="NCBI Taxonomy" id="862259"/>
    <lineage>
        <taxon>Bacteria</taxon>
        <taxon>Bacillati</taxon>
        <taxon>Mycoplasmatota</taxon>
        <taxon>Mollicutes</taxon>
        <taxon>Mycoplasmataceae</taxon>
        <taxon>Mycoplasma</taxon>
    </lineage>
</organism>
<feature type="domain" description="PTS EIIA type-2" evidence="1">
    <location>
        <begin position="1"/>
        <end position="147"/>
    </location>
</feature>
<dbReference type="PANTHER" id="PTHR30185:SF15">
    <property type="entry name" value="CRYPTIC BETA-GLUCOSIDE BGL OPERON ANTITERMINATOR"/>
    <property type="match status" value="1"/>
</dbReference>
<accession>F4MPS0</accession>
<dbReference type="InterPro" id="IPR016152">
    <property type="entry name" value="PTrfase/Anion_transptr"/>
</dbReference>